<proteinExistence type="inferred from homology"/>
<keyword evidence="5 9" id="KW-0694">RNA-binding</keyword>
<dbReference type="EMBL" id="BTFZ01000011">
    <property type="protein sequence ID" value="GMM36396.1"/>
    <property type="molecule type" value="Genomic_DNA"/>
</dbReference>
<evidence type="ECO:0000256" key="6">
    <source>
        <dbReference type="ARBA" id="ARBA00023187"/>
    </source>
</evidence>
<keyword evidence="6 9" id="KW-0508">mRNA splicing</keyword>
<dbReference type="GO" id="GO:0000398">
    <property type="term" value="P:mRNA splicing, via spliceosome"/>
    <property type="evidence" value="ECO:0007669"/>
    <property type="project" value="UniProtKB-UniRule"/>
</dbReference>
<dbReference type="AlphaFoldDB" id="A0AAV5QP61"/>
<evidence type="ECO:0000256" key="3">
    <source>
        <dbReference type="ARBA" id="ARBA00022664"/>
    </source>
</evidence>
<keyword evidence="3 9" id="KW-0507">mRNA processing</keyword>
<dbReference type="SUPFAM" id="SSF50182">
    <property type="entry name" value="Sm-like ribonucleoproteins"/>
    <property type="match status" value="1"/>
</dbReference>
<evidence type="ECO:0000256" key="4">
    <source>
        <dbReference type="ARBA" id="ARBA00022728"/>
    </source>
</evidence>
<comment type="similarity">
    <text evidence="2 9">Belongs to the snRNP Sm proteins family.</text>
</comment>
<dbReference type="CDD" id="cd01730">
    <property type="entry name" value="LSm3"/>
    <property type="match status" value="1"/>
</dbReference>
<dbReference type="Pfam" id="PF01423">
    <property type="entry name" value="LSM"/>
    <property type="match status" value="1"/>
</dbReference>
<name>A0AAV5QP61_9ASCO</name>
<comment type="subcellular location">
    <subcellularLocation>
        <location evidence="1 9">Nucleus</location>
    </subcellularLocation>
</comment>
<keyword evidence="12" id="KW-1185">Reference proteome</keyword>
<evidence type="ECO:0000313" key="11">
    <source>
        <dbReference type="EMBL" id="GMM36396.1"/>
    </source>
</evidence>
<evidence type="ECO:0000256" key="7">
    <source>
        <dbReference type="ARBA" id="ARBA00023242"/>
    </source>
</evidence>
<evidence type="ECO:0000256" key="9">
    <source>
        <dbReference type="RuleBase" id="RU365046"/>
    </source>
</evidence>
<organism evidence="11 12">
    <name type="scientific">Saccharomycopsis crataegensis</name>
    <dbReference type="NCBI Taxonomy" id="43959"/>
    <lineage>
        <taxon>Eukaryota</taxon>
        <taxon>Fungi</taxon>
        <taxon>Dikarya</taxon>
        <taxon>Ascomycota</taxon>
        <taxon>Saccharomycotina</taxon>
        <taxon>Saccharomycetes</taxon>
        <taxon>Saccharomycopsidaceae</taxon>
        <taxon>Saccharomycopsis</taxon>
    </lineage>
</organism>
<dbReference type="Proteomes" id="UP001360560">
    <property type="component" value="Unassembled WGS sequence"/>
</dbReference>
<dbReference type="PANTHER" id="PTHR13110">
    <property type="entry name" value="U6 SNRNA-ASSOCIATED SM-LIKE PROTEIN LSM3"/>
    <property type="match status" value="1"/>
</dbReference>
<dbReference type="InterPro" id="IPR040002">
    <property type="entry name" value="Sm-like_LSM3"/>
</dbReference>
<comment type="subunit">
    <text evidence="9">LSm subunits form a heteromer with a doughnut shape.</text>
</comment>
<evidence type="ECO:0000256" key="2">
    <source>
        <dbReference type="ARBA" id="ARBA00006850"/>
    </source>
</evidence>
<evidence type="ECO:0000313" key="12">
    <source>
        <dbReference type="Proteomes" id="UP001360560"/>
    </source>
</evidence>
<dbReference type="InterPro" id="IPR001163">
    <property type="entry name" value="Sm_dom_euk/arc"/>
</dbReference>
<evidence type="ECO:0000256" key="1">
    <source>
        <dbReference type="ARBA" id="ARBA00004123"/>
    </source>
</evidence>
<comment type="function">
    <text evidence="9">Binds specifically to the 3'-terminal U-tract of U6 snRNA.</text>
</comment>
<dbReference type="PROSITE" id="PS52002">
    <property type="entry name" value="SM"/>
    <property type="match status" value="1"/>
</dbReference>
<sequence>MADSFESTEPLDLIKSLLDETIVVKLRGAREIIGKLHAYDSHCNMVLGDATETIYQINDSTKEITPIEKKQSEMIFVRGDSVILFSSPDLDG</sequence>
<reference evidence="11 12" key="1">
    <citation type="journal article" date="2023" name="Elife">
        <title>Identification of key yeast species and microbe-microbe interactions impacting larval growth of Drosophila in the wild.</title>
        <authorList>
            <person name="Mure A."/>
            <person name="Sugiura Y."/>
            <person name="Maeda R."/>
            <person name="Honda K."/>
            <person name="Sakurai N."/>
            <person name="Takahashi Y."/>
            <person name="Watada M."/>
            <person name="Katoh T."/>
            <person name="Gotoh A."/>
            <person name="Gotoh Y."/>
            <person name="Taniguchi I."/>
            <person name="Nakamura K."/>
            <person name="Hayashi T."/>
            <person name="Katayama T."/>
            <person name="Uemura T."/>
            <person name="Hattori Y."/>
        </authorList>
    </citation>
    <scope>NUCLEOTIDE SEQUENCE [LARGE SCALE GENOMIC DNA]</scope>
    <source>
        <strain evidence="11 12">SC-9</strain>
    </source>
</reference>
<feature type="domain" description="Sm" evidence="10">
    <location>
        <begin position="9"/>
        <end position="91"/>
    </location>
</feature>
<protein>
    <recommendedName>
        <fullName evidence="9">LSM complex subunit LSM3</fullName>
    </recommendedName>
</protein>
<evidence type="ECO:0000256" key="8">
    <source>
        <dbReference type="ARBA" id="ARBA00023274"/>
    </source>
</evidence>
<comment type="caution">
    <text evidence="11">The sequence shown here is derived from an EMBL/GenBank/DDBJ whole genome shotgun (WGS) entry which is preliminary data.</text>
</comment>
<evidence type="ECO:0000256" key="5">
    <source>
        <dbReference type="ARBA" id="ARBA00022884"/>
    </source>
</evidence>
<keyword evidence="4 9" id="KW-0747">Spliceosome</keyword>
<dbReference type="GO" id="GO:0005681">
    <property type="term" value="C:spliceosomal complex"/>
    <property type="evidence" value="ECO:0007669"/>
    <property type="project" value="UniProtKB-KW"/>
</dbReference>
<dbReference type="GO" id="GO:0005688">
    <property type="term" value="C:U6 snRNP"/>
    <property type="evidence" value="ECO:0007669"/>
    <property type="project" value="UniProtKB-UniRule"/>
</dbReference>
<gene>
    <name evidence="9" type="primary">LSM3</name>
    <name evidence="11" type="ORF">DASC09_037210</name>
</gene>
<dbReference type="InterPro" id="IPR034105">
    <property type="entry name" value="Lsm3"/>
</dbReference>
<dbReference type="InterPro" id="IPR047575">
    <property type="entry name" value="Sm"/>
</dbReference>
<evidence type="ECO:0000259" key="10">
    <source>
        <dbReference type="PROSITE" id="PS52002"/>
    </source>
</evidence>
<dbReference type="SMART" id="SM00651">
    <property type="entry name" value="Sm"/>
    <property type="match status" value="1"/>
</dbReference>
<accession>A0AAV5QP61</accession>
<dbReference type="Gene3D" id="2.30.30.100">
    <property type="match status" value="1"/>
</dbReference>
<dbReference type="GO" id="GO:0046540">
    <property type="term" value="C:U4/U6 x U5 tri-snRNP complex"/>
    <property type="evidence" value="ECO:0007669"/>
    <property type="project" value="UniProtKB-UniRule"/>
</dbReference>
<keyword evidence="8 9" id="KW-0687">Ribonucleoprotein</keyword>
<keyword evidence="7 9" id="KW-0539">Nucleus</keyword>
<dbReference type="GO" id="GO:0003723">
    <property type="term" value="F:RNA binding"/>
    <property type="evidence" value="ECO:0007669"/>
    <property type="project" value="UniProtKB-UniRule"/>
</dbReference>
<dbReference type="InterPro" id="IPR010920">
    <property type="entry name" value="LSM_dom_sf"/>
</dbReference>